<keyword evidence="5" id="KW-1185">Reference proteome</keyword>
<comment type="caution">
    <text evidence="4">The sequence shown here is derived from an EMBL/GenBank/DDBJ whole genome shotgun (WGS) entry which is preliminary data.</text>
</comment>
<dbReference type="InterPro" id="IPR032710">
    <property type="entry name" value="NTF2-like_dom_sf"/>
</dbReference>
<dbReference type="Pfam" id="PF26527">
    <property type="entry name" value="DUF8176"/>
    <property type="match status" value="1"/>
</dbReference>
<evidence type="ECO:0000313" key="5">
    <source>
        <dbReference type="Proteomes" id="UP001139336"/>
    </source>
</evidence>
<dbReference type="SUPFAM" id="SSF54427">
    <property type="entry name" value="NTF2-like"/>
    <property type="match status" value="1"/>
</dbReference>
<dbReference type="Proteomes" id="UP001139336">
    <property type="component" value="Unassembled WGS sequence"/>
</dbReference>
<dbReference type="AlphaFoldDB" id="A0A9X1QND1"/>
<dbReference type="Gene3D" id="3.10.450.540">
    <property type="match status" value="1"/>
</dbReference>
<evidence type="ECO:0000256" key="2">
    <source>
        <dbReference type="SAM" id="Phobius"/>
    </source>
</evidence>
<evidence type="ECO:0000256" key="1">
    <source>
        <dbReference type="SAM" id="MobiDB-lite"/>
    </source>
</evidence>
<feature type="transmembrane region" description="Helical" evidence="2">
    <location>
        <begin position="84"/>
        <end position="104"/>
    </location>
</feature>
<evidence type="ECO:0000313" key="4">
    <source>
        <dbReference type="EMBL" id="MCF4006116.1"/>
    </source>
</evidence>
<gene>
    <name evidence="4" type="ORF">L1O03_02850</name>
</gene>
<feature type="region of interest" description="Disordered" evidence="1">
    <location>
        <begin position="1"/>
        <end position="75"/>
    </location>
</feature>
<dbReference type="EMBL" id="JAKGSI010000001">
    <property type="protein sequence ID" value="MCF4006116.1"/>
    <property type="molecule type" value="Genomic_DNA"/>
</dbReference>
<dbReference type="InterPro" id="IPR058489">
    <property type="entry name" value="DUF8176"/>
</dbReference>
<evidence type="ECO:0000259" key="3">
    <source>
        <dbReference type="Pfam" id="PF26527"/>
    </source>
</evidence>
<protein>
    <recommendedName>
        <fullName evidence="3">DUF8176 domain-containing protein</fullName>
    </recommendedName>
</protein>
<name>A0A9X1QND1_9CORY</name>
<feature type="compositionally biased region" description="Acidic residues" evidence="1">
    <location>
        <begin position="50"/>
        <end position="69"/>
    </location>
</feature>
<keyword evidence="2" id="KW-0812">Transmembrane</keyword>
<organism evidence="4 5">
    <name type="scientific">Corynebacterium uropygiale</name>
    <dbReference type="NCBI Taxonomy" id="1775911"/>
    <lineage>
        <taxon>Bacteria</taxon>
        <taxon>Bacillati</taxon>
        <taxon>Actinomycetota</taxon>
        <taxon>Actinomycetes</taxon>
        <taxon>Mycobacteriales</taxon>
        <taxon>Corynebacteriaceae</taxon>
        <taxon>Corynebacterium</taxon>
    </lineage>
</organism>
<proteinExistence type="predicted"/>
<reference evidence="4" key="1">
    <citation type="submission" date="2022-01" db="EMBL/GenBank/DDBJ databases">
        <title>Corynebacterium sp. nov isolated from isolated from the feces of the greater white-fronted geese (Anser albifrons) at Poyang Lake, PR China.</title>
        <authorList>
            <person name="Liu Q."/>
        </authorList>
    </citation>
    <scope>NUCLEOTIDE SEQUENCE</scope>
    <source>
        <strain evidence="4">JCM 32435</strain>
    </source>
</reference>
<keyword evidence="2" id="KW-1133">Transmembrane helix</keyword>
<dbReference type="RefSeq" id="WP_236117891.1">
    <property type="nucleotide sequence ID" value="NZ_JAKGSI010000001.1"/>
</dbReference>
<sequence length="256" mass="27865">MGEDWKRWAKSQTPGESDEPMPPRDTDEHSEETSSWTMWRDVAASKNATEELDEPDDDKDAVLDVDDGDQPVTTPGTKSLARKAAYVIFAVSLCLTIGGVIWAFKVFTPSSPDTVSASPAPETTTEIITTTQETTTSVPAPVKCPHQVKADEHTPEGAVVAWNTAYFSGDADELASMIAPDSYLKDTDWGTLLVDQIGATWCAKTKKISDTEVQASVTAKLTNGNEVLYPQNYTLVKSDGRYLVAEIENRAEGKTK</sequence>
<keyword evidence="2" id="KW-0472">Membrane</keyword>
<accession>A0A9X1QND1</accession>
<feature type="domain" description="DUF8176" evidence="3">
    <location>
        <begin position="150"/>
        <end position="248"/>
    </location>
</feature>